<dbReference type="PROSITE" id="PS50195">
    <property type="entry name" value="PX"/>
    <property type="match status" value="1"/>
</dbReference>
<evidence type="ECO:0000313" key="5">
    <source>
        <dbReference type="Ensembl" id="ENSSFOP00015004268.1"/>
    </source>
</evidence>
<comment type="similarity">
    <text evidence="1">Belongs to the sorting nexin family.</text>
</comment>
<keyword evidence="6" id="KW-1185">Reference proteome</keyword>
<dbReference type="PANTHER" id="PTHR12431">
    <property type="entry name" value="SORTING NEXIN 17 AND 27"/>
    <property type="match status" value="1"/>
</dbReference>
<dbReference type="InterPro" id="IPR001683">
    <property type="entry name" value="PX_dom"/>
</dbReference>
<keyword evidence="3" id="KW-0653">Protein transport</keyword>
<protein>
    <submittedName>
        <fullName evidence="5">Sorting nexin 31</fullName>
    </submittedName>
</protein>
<dbReference type="SUPFAM" id="SSF64268">
    <property type="entry name" value="PX domain"/>
    <property type="match status" value="1"/>
</dbReference>
<dbReference type="InterPro" id="IPR011993">
    <property type="entry name" value="PH-like_dom_sf"/>
</dbReference>
<dbReference type="Gene3D" id="1.20.80.60">
    <property type="match status" value="1"/>
</dbReference>
<dbReference type="Gene3D" id="3.30.1520.10">
    <property type="entry name" value="Phox-like domain"/>
    <property type="match status" value="1"/>
</dbReference>
<dbReference type="FunFam" id="3.30.1520.10:FF:000008">
    <property type="entry name" value="Sorting nexin-17 isoform1"/>
    <property type="match status" value="1"/>
</dbReference>
<dbReference type="InterPro" id="IPR048763">
    <property type="entry name" value="SNX17-31_FERM_F1"/>
</dbReference>
<dbReference type="InterPro" id="IPR048767">
    <property type="entry name" value="SNX17-31_FERM_F2"/>
</dbReference>
<gene>
    <name evidence="5" type="primary">SNX31</name>
</gene>
<dbReference type="Ensembl" id="ENSSFOT00015004336.2">
    <property type="protein sequence ID" value="ENSSFOP00015004268.1"/>
    <property type="gene ID" value="ENSSFOG00015002809.2"/>
</dbReference>
<dbReference type="SMART" id="SM00312">
    <property type="entry name" value="PX"/>
    <property type="match status" value="1"/>
</dbReference>
<dbReference type="Pfam" id="PF00787">
    <property type="entry name" value="PX"/>
    <property type="match status" value="1"/>
</dbReference>
<reference evidence="5" key="2">
    <citation type="submission" date="2025-08" db="UniProtKB">
        <authorList>
            <consortium name="Ensembl"/>
        </authorList>
    </citation>
    <scope>IDENTIFICATION</scope>
</reference>
<dbReference type="Pfam" id="PF21271">
    <property type="entry name" value="SNX17-31_F2_FERM"/>
    <property type="match status" value="1"/>
</dbReference>
<evidence type="ECO:0000313" key="6">
    <source>
        <dbReference type="Proteomes" id="UP000694397"/>
    </source>
</evidence>
<keyword evidence="2" id="KW-0813">Transport</keyword>
<dbReference type="Pfam" id="PF21273">
    <property type="entry name" value="SNX17-27-31_F1_FERM"/>
    <property type="match status" value="1"/>
</dbReference>
<dbReference type="GeneTree" id="ENSGT00950000183212"/>
<evidence type="ECO:0000259" key="4">
    <source>
        <dbReference type="PROSITE" id="PS50195"/>
    </source>
</evidence>
<dbReference type="CDD" id="cd16122">
    <property type="entry name" value="FERM_F1_SNX31"/>
    <property type="match status" value="1"/>
</dbReference>
<name>A0A8C9R357_SCLFO</name>
<organism evidence="5 6">
    <name type="scientific">Scleropages formosus</name>
    <name type="common">Asian bonytongue</name>
    <name type="synonym">Osteoglossum formosum</name>
    <dbReference type="NCBI Taxonomy" id="113540"/>
    <lineage>
        <taxon>Eukaryota</taxon>
        <taxon>Metazoa</taxon>
        <taxon>Chordata</taxon>
        <taxon>Craniata</taxon>
        <taxon>Vertebrata</taxon>
        <taxon>Euteleostomi</taxon>
        <taxon>Actinopterygii</taxon>
        <taxon>Neopterygii</taxon>
        <taxon>Teleostei</taxon>
        <taxon>Osteoglossocephala</taxon>
        <taxon>Osteoglossomorpha</taxon>
        <taxon>Osteoglossiformes</taxon>
        <taxon>Osteoglossidae</taxon>
        <taxon>Scleropages</taxon>
    </lineage>
</organism>
<reference evidence="5" key="3">
    <citation type="submission" date="2025-09" db="UniProtKB">
        <authorList>
            <consortium name="Ensembl"/>
        </authorList>
    </citation>
    <scope>IDENTIFICATION</scope>
</reference>
<reference evidence="5 6" key="1">
    <citation type="submission" date="2019-04" db="EMBL/GenBank/DDBJ databases">
        <authorList>
            <consortium name="Wellcome Sanger Institute Data Sharing"/>
        </authorList>
    </citation>
    <scope>NUCLEOTIDE SEQUENCE [LARGE SCALE GENOMIC DNA]</scope>
</reference>
<evidence type="ECO:0000256" key="3">
    <source>
        <dbReference type="ARBA" id="ARBA00022927"/>
    </source>
</evidence>
<dbReference type="GO" id="GO:0032456">
    <property type="term" value="P:endocytic recycling"/>
    <property type="evidence" value="ECO:0007669"/>
    <property type="project" value="TreeGrafter"/>
</dbReference>
<dbReference type="InterPro" id="IPR036871">
    <property type="entry name" value="PX_dom_sf"/>
</dbReference>
<accession>A0A8C9R357</accession>
<dbReference type="GO" id="GO:0006886">
    <property type="term" value="P:intracellular protein transport"/>
    <property type="evidence" value="ECO:0007669"/>
    <property type="project" value="TreeGrafter"/>
</dbReference>
<dbReference type="Proteomes" id="UP000694397">
    <property type="component" value="Chromosome 23"/>
</dbReference>
<evidence type="ECO:0000256" key="1">
    <source>
        <dbReference type="ARBA" id="ARBA00010883"/>
    </source>
</evidence>
<dbReference type="GO" id="GO:0005769">
    <property type="term" value="C:early endosome"/>
    <property type="evidence" value="ECO:0007669"/>
    <property type="project" value="TreeGrafter"/>
</dbReference>
<sequence>MLFNIPATESRIDTLGGRYVVYTVWLDGVLLCKVRYSEMHRWNEELGRMFKACLPRFPPKVYLAMTQEQLDERRLFLEQYLQGVARISRVVASGVFSRFLQKRQQETLSIHRLNGVREVLLPDGRSVTIQVKASDTAQTVLETVFDQIGLPGDLRGYFDLFLVKGKGKEDFRILKKLVPWELPRYTLEAGRMERWALMIRKSYIDLTLDSKIIQEGSGLDLLCAQAHGDIERGWSLPTAAQRQELEGLLQAGQMRKFLHAAQLVQHYGCMQVDICTCDCPEPDFPAIVRVGHQSITCCLLLPGNNIQQISYHISRVKSWRVSLLAPSDEEDFIMELSFEYRFDSKTKWITIHSSQAFFLSTCMDQLWEEWQQGSTDPMNNVRFLGTALRTCHGVEESGSLTWGSTGEVFEGIAEDAL</sequence>
<dbReference type="KEGG" id="sfm:108919270"/>
<evidence type="ECO:0000256" key="2">
    <source>
        <dbReference type="ARBA" id="ARBA00022448"/>
    </source>
</evidence>
<dbReference type="Gene3D" id="2.30.29.30">
    <property type="entry name" value="Pleckstrin-homology domain (PH domain)/Phosphotyrosine-binding domain (PTB)"/>
    <property type="match status" value="1"/>
</dbReference>
<proteinExistence type="inferred from homology"/>
<dbReference type="Gene3D" id="3.10.20.90">
    <property type="entry name" value="Phosphatidylinositol 3-kinase Catalytic Subunit, Chain A, domain 1"/>
    <property type="match status" value="1"/>
</dbReference>
<dbReference type="PANTHER" id="PTHR12431:SF15">
    <property type="entry name" value="SORTING NEXIN-31"/>
    <property type="match status" value="1"/>
</dbReference>
<dbReference type="Pfam" id="PF18116">
    <property type="entry name" value="SNX17_FERM_C"/>
    <property type="match status" value="1"/>
</dbReference>
<dbReference type="OrthoDB" id="5772781at2759"/>
<dbReference type="GO" id="GO:0035091">
    <property type="term" value="F:phosphatidylinositol binding"/>
    <property type="evidence" value="ECO:0007669"/>
    <property type="project" value="InterPro"/>
</dbReference>
<dbReference type="InterPro" id="IPR040842">
    <property type="entry name" value="SNX17/31_FERM"/>
</dbReference>
<feature type="domain" description="PX" evidence="4">
    <location>
        <begin position="1"/>
        <end position="107"/>
    </location>
</feature>
<dbReference type="AlphaFoldDB" id="A0A8C9R357"/>